<dbReference type="Gene3D" id="3.10.129.10">
    <property type="entry name" value="Hotdog Thioesterase"/>
    <property type="match status" value="1"/>
</dbReference>
<dbReference type="OrthoDB" id="6117985at2"/>
<reference evidence="1 2" key="1">
    <citation type="submission" date="2016-08" db="EMBL/GenBank/DDBJ databases">
        <authorList>
            <person name="Seilhamer J.J."/>
        </authorList>
    </citation>
    <scope>NUCLEOTIDE SEQUENCE [LARGE SCALE GENOMIC DNA]</scope>
    <source>
        <strain evidence="1 2">PH27A</strain>
    </source>
</reference>
<organism evidence="1 2">
    <name type="scientific">Terasakiispira papahanaumokuakeensis</name>
    <dbReference type="NCBI Taxonomy" id="197479"/>
    <lineage>
        <taxon>Bacteria</taxon>
        <taxon>Pseudomonadati</taxon>
        <taxon>Pseudomonadota</taxon>
        <taxon>Gammaproteobacteria</taxon>
        <taxon>Oceanospirillales</taxon>
        <taxon>Terasakiispira</taxon>
    </lineage>
</organism>
<evidence type="ECO:0000313" key="1">
    <source>
        <dbReference type="EMBL" id="ODC04285.1"/>
    </source>
</evidence>
<dbReference type="Proteomes" id="UP000094291">
    <property type="component" value="Unassembled WGS sequence"/>
</dbReference>
<name>A0A1E2VC95_9GAMM</name>
<dbReference type="AlphaFoldDB" id="A0A1E2VC95"/>
<dbReference type="RefSeq" id="WP_068999267.1">
    <property type="nucleotide sequence ID" value="NZ_MDTQ01000001.1"/>
</dbReference>
<dbReference type="InterPro" id="IPR029069">
    <property type="entry name" value="HotDog_dom_sf"/>
</dbReference>
<dbReference type="STRING" id="197479.BFW38_12835"/>
<accession>A0A1E2VC95</accession>
<dbReference type="Pfam" id="PF13279">
    <property type="entry name" value="4HBT_2"/>
    <property type="match status" value="1"/>
</dbReference>
<dbReference type="CDD" id="cd00586">
    <property type="entry name" value="4HBT"/>
    <property type="match status" value="1"/>
</dbReference>
<comment type="caution">
    <text evidence="1">The sequence shown here is derived from an EMBL/GenBank/DDBJ whole genome shotgun (WGS) entry which is preliminary data.</text>
</comment>
<gene>
    <name evidence="1" type="ORF">BFW38_12835</name>
</gene>
<evidence type="ECO:0000313" key="2">
    <source>
        <dbReference type="Proteomes" id="UP000094291"/>
    </source>
</evidence>
<sequence>MTPLLECPVSEAWTDVSGRMNDAAFASVFSQAVDRLKERIGLDKGTRESLRCSLFTLESRISYWHDLYAGGLVHIDLQLLEHDAKRLRIWLVLKDEKGQVCATCEQILSNADLDERKEMPFPGLVAEHIDRLWVAHQPLPDPIDAGRSMSL</sequence>
<dbReference type="SUPFAM" id="SSF54637">
    <property type="entry name" value="Thioesterase/thiol ester dehydrase-isomerase"/>
    <property type="match status" value="1"/>
</dbReference>
<dbReference type="EMBL" id="MDTQ01000001">
    <property type="protein sequence ID" value="ODC04285.1"/>
    <property type="molecule type" value="Genomic_DNA"/>
</dbReference>
<proteinExistence type="predicted"/>
<protein>
    <submittedName>
        <fullName evidence="1">Uncharacterized protein</fullName>
    </submittedName>
</protein>
<keyword evidence="2" id="KW-1185">Reference proteome</keyword>